<comment type="similarity">
    <text evidence="1">Belongs to the glycosyltransferase group 1 family. Glycosyltransferase 4 subfamily.</text>
</comment>
<evidence type="ECO:0000313" key="7">
    <source>
        <dbReference type="Proteomes" id="UP000886476"/>
    </source>
</evidence>
<dbReference type="Gene3D" id="3.40.50.2000">
    <property type="entry name" value="Glycogen Phosphorylase B"/>
    <property type="match status" value="2"/>
</dbReference>
<evidence type="ECO:0000256" key="2">
    <source>
        <dbReference type="ARBA" id="ARBA00022676"/>
    </source>
</evidence>
<keyword evidence="7" id="KW-1185">Reference proteome</keyword>
<evidence type="ECO:0000256" key="3">
    <source>
        <dbReference type="ARBA" id="ARBA00022679"/>
    </source>
</evidence>
<dbReference type="SUPFAM" id="SSF53756">
    <property type="entry name" value="UDP-Glycosyltransferase/glycogen phosphorylase"/>
    <property type="match status" value="1"/>
</dbReference>
<gene>
    <name evidence="6" type="ORF">HL667_22330</name>
</gene>
<keyword evidence="2" id="KW-0328">Glycosyltransferase</keyword>
<dbReference type="Pfam" id="PF00534">
    <property type="entry name" value="Glycos_transf_1"/>
    <property type="match status" value="1"/>
</dbReference>
<dbReference type="PANTHER" id="PTHR12526">
    <property type="entry name" value="GLYCOSYLTRANSFERASE"/>
    <property type="match status" value="1"/>
</dbReference>
<protein>
    <submittedName>
        <fullName evidence="6">Glycosyltransferase family 4 protein</fullName>
    </submittedName>
</protein>
<dbReference type="RefSeq" id="WP_172113065.1">
    <property type="nucleotide sequence ID" value="NZ_JABFDN010000008.1"/>
</dbReference>
<dbReference type="EMBL" id="JABFDN010000008">
    <property type="protein sequence ID" value="NPU67758.1"/>
    <property type="molecule type" value="Genomic_DNA"/>
</dbReference>
<proteinExistence type="inferred from homology"/>
<organism evidence="6 7">
    <name type="scientific">Bradyrhizobium aeschynomenes</name>
    <dbReference type="NCBI Taxonomy" id="2734909"/>
    <lineage>
        <taxon>Bacteria</taxon>
        <taxon>Pseudomonadati</taxon>
        <taxon>Pseudomonadota</taxon>
        <taxon>Alphaproteobacteria</taxon>
        <taxon>Hyphomicrobiales</taxon>
        <taxon>Nitrobacteraceae</taxon>
        <taxon>Bradyrhizobium</taxon>
    </lineage>
</organism>
<keyword evidence="3" id="KW-0808">Transferase</keyword>
<evidence type="ECO:0000313" key="6">
    <source>
        <dbReference type="EMBL" id="NPU67758.1"/>
    </source>
</evidence>
<feature type="domain" description="Glycosyl transferase family 1" evidence="4">
    <location>
        <begin position="202"/>
        <end position="356"/>
    </location>
</feature>
<name>A0ABX2CHR2_9BRAD</name>
<dbReference type="Pfam" id="PF13579">
    <property type="entry name" value="Glyco_trans_4_4"/>
    <property type="match status" value="1"/>
</dbReference>
<dbReference type="CDD" id="cd03801">
    <property type="entry name" value="GT4_PimA-like"/>
    <property type="match status" value="1"/>
</dbReference>
<dbReference type="Proteomes" id="UP000886476">
    <property type="component" value="Unassembled WGS sequence"/>
</dbReference>
<dbReference type="InterPro" id="IPR001296">
    <property type="entry name" value="Glyco_trans_1"/>
</dbReference>
<evidence type="ECO:0000259" key="5">
    <source>
        <dbReference type="Pfam" id="PF13579"/>
    </source>
</evidence>
<accession>A0ABX2CHR2</accession>
<evidence type="ECO:0000259" key="4">
    <source>
        <dbReference type="Pfam" id="PF00534"/>
    </source>
</evidence>
<sequence length="385" mass="41375">MMSAERVLFVDHTGQIGGAELILLDVVQGRRDSSAFLFEPGPLARALSDRGLSVIASRWGRGLSQFRRDSSWLRALPLFGRLAAITAELARVARRHDVVYANSQKAFVLAAIANIAARRPLIWHLHDIISPAHFGALQRRMQVFLANRFAARVIVPSEAAAAAFIDAGGRRSLVEVVPNGLAIEPLPVSQQELRLRLGLPSGPLVGVFSRLARWKGQHVLIEALAKLPGVHGIVVGDALFGEQDYATELKRLVAELGLGDRVHFLGHRSDVPLLMQAVDAMVHPSIDPEPFGRTLVEAMLAGVPVIATDAGAAPDILEHGRAGMLVPPGDARALAEALDAVLVEPEILKPQLDYAARRARTHYGLARMLDSIGLLIRSVGAGAAV</sequence>
<evidence type="ECO:0000256" key="1">
    <source>
        <dbReference type="ARBA" id="ARBA00009481"/>
    </source>
</evidence>
<dbReference type="InterPro" id="IPR028098">
    <property type="entry name" value="Glyco_trans_4-like_N"/>
</dbReference>
<reference evidence="6" key="1">
    <citation type="submission" date="2020-05" db="EMBL/GenBank/DDBJ databases">
        <title>Nod-independent and nitrogen-fixing Bradyrhizobium aeschynomene sp. nov. isolated from nodules of Aeschynomene indica.</title>
        <authorList>
            <person name="Zhang Z."/>
        </authorList>
    </citation>
    <scope>NUCLEOTIDE SEQUENCE</scope>
    <source>
        <strain evidence="6">83012</strain>
    </source>
</reference>
<feature type="domain" description="Glycosyltransferase subfamily 4-like N-terminal" evidence="5">
    <location>
        <begin position="43"/>
        <end position="180"/>
    </location>
</feature>
<dbReference type="PANTHER" id="PTHR12526:SF640">
    <property type="entry name" value="COLANIC ACID BIOSYNTHESIS GLYCOSYLTRANSFERASE WCAL-RELATED"/>
    <property type="match status" value="1"/>
</dbReference>
<comment type="caution">
    <text evidence="6">The sequence shown here is derived from an EMBL/GenBank/DDBJ whole genome shotgun (WGS) entry which is preliminary data.</text>
</comment>